<comment type="caution">
    <text evidence="1">The sequence shown here is derived from an EMBL/GenBank/DDBJ whole genome shotgun (WGS) entry which is preliminary data.</text>
</comment>
<dbReference type="EMBL" id="CM040975">
    <property type="protein sequence ID" value="MCJ8728984.1"/>
    <property type="molecule type" value="Genomic_DNA"/>
</dbReference>
<evidence type="ECO:0000313" key="1">
    <source>
        <dbReference type="EMBL" id="MCJ8728984.1"/>
    </source>
</evidence>
<sequence>MLCTARRNNVRELAVLILGLLPLARILTASEVLECEESFYRNTPPQRVTESGLERRCHSLGAGRTFVSLYHPGHQSSVYTALHLGQHNAWGKGTTEELDEPSETEVLGEESHVHVPALYKKDQDVASSPSASPFHKLDALTAELVERRTVPQCSKAGGGVYVQSGVGGQSEANADVLWSAVCCDVPDGLGSFSMGVVQEGEGELKLMSVKELEELVGIKELFSGGCGETRSLEEEPLEMTEVPEKDTGTAETDKSSDEDEVPSTTADRIESEPSLEESINETESSESQKDSVILYVLSSVISLLCAPLSPVVSTLTNLPSQICYVLQEDAAVLASLPSDSFSLVQNLGSGVVSGVENVGSVAYQVGEHGVCSLYTFISTIVGTLMLSCQEGLVGAGTLMGDALGLVTGALGEVWDLGTEVLERVWQGLSGYVGAVGAEVGEQGWSVGQGIGTLVWRGQRGVGHVISTVVSIIGGVLGNTMENIQEAFSGE</sequence>
<protein>
    <submittedName>
        <fullName evidence="1">Uncharacterized protein</fullName>
    </submittedName>
</protein>
<evidence type="ECO:0000313" key="2">
    <source>
        <dbReference type="Proteomes" id="UP000830395"/>
    </source>
</evidence>
<keyword evidence="2" id="KW-1185">Reference proteome</keyword>
<dbReference type="Proteomes" id="UP000830395">
    <property type="component" value="Chromosome 1"/>
</dbReference>
<accession>A0ACC5XZW4</accession>
<gene>
    <name evidence="1" type="ORF">PDJAM_G00009370</name>
</gene>
<name>A0ACC5XZW4_9TELE</name>
<proteinExistence type="predicted"/>
<organism evidence="1 2">
    <name type="scientific">Pangasius djambal</name>
    <dbReference type="NCBI Taxonomy" id="1691987"/>
    <lineage>
        <taxon>Eukaryota</taxon>
        <taxon>Metazoa</taxon>
        <taxon>Chordata</taxon>
        <taxon>Craniata</taxon>
        <taxon>Vertebrata</taxon>
        <taxon>Euteleostomi</taxon>
        <taxon>Actinopterygii</taxon>
        <taxon>Neopterygii</taxon>
        <taxon>Teleostei</taxon>
        <taxon>Ostariophysi</taxon>
        <taxon>Siluriformes</taxon>
        <taxon>Pangasiidae</taxon>
        <taxon>Pangasius</taxon>
    </lineage>
</organism>
<reference evidence="1" key="1">
    <citation type="submission" date="2020-02" db="EMBL/GenBank/DDBJ databases">
        <title>Genome sequencing of the panga catfish, Pangasius djambal.</title>
        <authorList>
            <person name="Wen M."/>
            <person name="Zahm M."/>
            <person name="Roques C."/>
            <person name="Cabau C."/>
            <person name="Klopp C."/>
            <person name="Donnadieu C."/>
            <person name="Jouanno E."/>
            <person name="Avarre J.-C."/>
            <person name="Campet M."/>
            <person name="Ha T."/>
            <person name="Dugue R."/>
            <person name="Lampietro C."/>
            <person name="Louis A."/>
            <person name="Herpin A."/>
            <person name="Echchiki A."/>
            <person name="Berthelot C."/>
            <person name="Parey E."/>
            <person name="Roest-Crollius H."/>
            <person name="Braasch I."/>
            <person name="Postlethwait J.H."/>
            <person name="Bobe J."/>
            <person name="Montfort J."/>
            <person name="Bouchez O."/>
            <person name="Begum T."/>
            <person name="Schartl M."/>
            <person name="Gustiano R."/>
            <person name="Guiguen Y."/>
        </authorList>
    </citation>
    <scope>NUCLEOTIDE SEQUENCE</scope>
    <source>
        <strain evidence="1">Pdj_M5554</strain>
    </source>
</reference>